<name>A0A024T9U4_9STRA</name>
<dbReference type="GO" id="GO:0016491">
    <property type="term" value="F:oxidoreductase activity"/>
    <property type="evidence" value="ECO:0007669"/>
    <property type="project" value="InterPro"/>
</dbReference>
<evidence type="ECO:0000259" key="7">
    <source>
        <dbReference type="PROSITE" id="PS50948"/>
    </source>
</evidence>
<dbReference type="InterPro" id="IPR008922">
    <property type="entry name" value="Di-copper_centre_dom_sf"/>
</dbReference>
<dbReference type="CDD" id="cd01100">
    <property type="entry name" value="APPLE_Factor_XI_like"/>
    <property type="match status" value="1"/>
</dbReference>
<dbReference type="InterPro" id="IPR002227">
    <property type="entry name" value="Tyrosinase_Cu-bd"/>
</dbReference>
<dbReference type="Pfam" id="PF14295">
    <property type="entry name" value="PAN_4"/>
    <property type="match status" value="1"/>
</dbReference>
<gene>
    <name evidence="8" type="ORF">H310_15045</name>
</gene>
<dbReference type="PROSITE" id="PS00497">
    <property type="entry name" value="TYROSINASE_1"/>
    <property type="match status" value="1"/>
</dbReference>
<dbReference type="PRINTS" id="PR00092">
    <property type="entry name" value="TYROSINASE"/>
</dbReference>
<dbReference type="GO" id="GO:0006508">
    <property type="term" value="P:proteolysis"/>
    <property type="evidence" value="ECO:0007669"/>
    <property type="project" value="InterPro"/>
</dbReference>
<dbReference type="PROSITE" id="PS50948">
    <property type="entry name" value="PAN"/>
    <property type="match status" value="1"/>
</dbReference>
<feature type="region of interest" description="Disordered" evidence="5">
    <location>
        <begin position="103"/>
        <end position="145"/>
    </location>
</feature>
<feature type="signal peptide" evidence="6">
    <location>
        <begin position="1"/>
        <end position="25"/>
    </location>
</feature>
<dbReference type="EMBL" id="KI914097">
    <property type="protein sequence ID" value="ETV90122.1"/>
    <property type="molecule type" value="Genomic_DNA"/>
</dbReference>
<dbReference type="SUPFAM" id="SSF48056">
    <property type="entry name" value="Di-copper centre-containing domain"/>
    <property type="match status" value="1"/>
</dbReference>
<evidence type="ECO:0000256" key="3">
    <source>
        <dbReference type="ARBA" id="ARBA00023008"/>
    </source>
</evidence>
<dbReference type="InterPro" id="IPR000177">
    <property type="entry name" value="Apple"/>
</dbReference>
<dbReference type="Gene3D" id="1.10.1280.10">
    <property type="entry name" value="Di-copper center containing domain from catechol oxidase"/>
    <property type="match status" value="1"/>
</dbReference>
<keyword evidence="1" id="KW-0479">Metal-binding</keyword>
<dbReference type="GeneID" id="20092095"/>
<dbReference type="VEuPathDB" id="FungiDB:H310_15045"/>
<dbReference type="GO" id="GO:0046872">
    <property type="term" value="F:metal ion binding"/>
    <property type="evidence" value="ECO:0007669"/>
    <property type="project" value="UniProtKB-KW"/>
</dbReference>
<evidence type="ECO:0000256" key="5">
    <source>
        <dbReference type="SAM" id="MobiDB-lite"/>
    </source>
</evidence>
<evidence type="ECO:0000256" key="6">
    <source>
        <dbReference type="SAM" id="SignalP"/>
    </source>
</evidence>
<sequence length="615" mass="66894">PAMVSTRGMLRIVAFAAAAVAMTQADNQCSAIPDVDFPGNDIKTTDRANPGDCCADCLATPRCTAYNWDSGVCYLKSSQGTMSPLPGGVSGVVVKTTPAPTTVAPTTMAPTSAPTKAPTSAPTKAPTSAPTMAPTAAPTPAPTVAPSCKRIRKSWEALTAAEKDTYISAIELAMDKGMYQKFVQIHKETMSTAEGHGTCVFLFWHRKLLLAYENMLRSLGDRFKCLTLPYWDYVQNYATMQNTPVATRCKSLESCSAVLREMGGTAQYKMSSKPLFGYTFSDQRCVTARPANHMCTAAGAGNSQCDHCIPRGMWSSTPMTADMSIDSVRGQVLYSGTSIASVSRAMESSPHASIHIRLSGPQNVVAVSPMDPIFFIHHNTLDLLHTIFYHCNVEPLGLTDEQKKTDARSFQGCRTKNGDPIGPTSPVMMRVESNAGAIDIQNDPLVGEFFRSLPNKYYQFTDARTLGYSYEVKGLLGDLYTKCDGAGPMAMPRTESASNATALAIDHVVQPVTLQENLNVLSFEDAVLAQAAKQGLTRDQGFKELRKMTIMLQQNCLTGDVTDFTDEQKKMFHVEVSPSFVILSKIQSGEDPIRIDGWPELLFKYYGCHGNMKEQ</sequence>
<dbReference type="SMART" id="SM00223">
    <property type="entry name" value="APPLE"/>
    <property type="match status" value="1"/>
</dbReference>
<dbReference type="Pfam" id="PF00264">
    <property type="entry name" value="Tyrosinase"/>
    <property type="match status" value="1"/>
</dbReference>
<evidence type="ECO:0000313" key="8">
    <source>
        <dbReference type="EMBL" id="ETV90122.1"/>
    </source>
</evidence>
<dbReference type="GO" id="GO:0005576">
    <property type="term" value="C:extracellular region"/>
    <property type="evidence" value="ECO:0007669"/>
    <property type="project" value="InterPro"/>
</dbReference>
<reference evidence="8" key="1">
    <citation type="submission" date="2013-12" db="EMBL/GenBank/DDBJ databases">
        <title>The Genome Sequence of Aphanomyces invadans NJM9701.</title>
        <authorList>
            <consortium name="The Broad Institute Genomics Platform"/>
            <person name="Russ C."/>
            <person name="Tyler B."/>
            <person name="van West P."/>
            <person name="Dieguez-Uribeondo J."/>
            <person name="Young S.K."/>
            <person name="Zeng Q."/>
            <person name="Gargeya S."/>
            <person name="Fitzgerald M."/>
            <person name="Abouelleil A."/>
            <person name="Alvarado L."/>
            <person name="Chapman S.B."/>
            <person name="Gainer-Dewar J."/>
            <person name="Goldberg J."/>
            <person name="Griggs A."/>
            <person name="Gujja S."/>
            <person name="Hansen M."/>
            <person name="Howarth C."/>
            <person name="Imamovic A."/>
            <person name="Ireland A."/>
            <person name="Larimer J."/>
            <person name="McCowan C."/>
            <person name="Murphy C."/>
            <person name="Pearson M."/>
            <person name="Poon T.W."/>
            <person name="Priest M."/>
            <person name="Roberts A."/>
            <person name="Saif S."/>
            <person name="Shea T."/>
            <person name="Sykes S."/>
            <person name="Wortman J."/>
            <person name="Nusbaum C."/>
            <person name="Birren B."/>
        </authorList>
    </citation>
    <scope>NUCLEOTIDE SEQUENCE [LARGE SCALE GENOMIC DNA]</scope>
    <source>
        <strain evidence="8">NJM9701</strain>
    </source>
</reference>
<dbReference type="STRING" id="157072.A0A024T9U4"/>
<feature type="chain" id="PRO_5001537405" description="Apple domain-containing protein" evidence="6">
    <location>
        <begin position="26"/>
        <end position="615"/>
    </location>
</feature>
<dbReference type="InterPro" id="IPR050316">
    <property type="entry name" value="Tyrosinase/Hemocyanin"/>
</dbReference>
<dbReference type="PANTHER" id="PTHR11474">
    <property type="entry name" value="TYROSINASE FAMILY MEMBER"/>
    <property type="match status" value="1"/>
</dbReference>
<dbReference type="RefSeq" id="XP_008881245.1">
    <property type="nucleotide sequence ID" value="XM_008883023.1"/>
</dbReference>
<evidence type="ECO:0000256" key="4">
    <source>
        <dbReference type="ARBA" id="ARBA00023157"/>
    </source>
</evidence>
<keyword evidence="2" id="KW-0677">Repeat</keyword>
<feature type="non-terminal residue" evidence="8">
    <location>
        <position position="1"/>
    </location>
</feature>
<evidence type="ECO:0000256" key="2">
    <source>
        <dbReference type="ARBA" id="ARBA00022737"/>
    </source>
</evidence>
<dbReference type="PROSITE" id="PS00498">
    <property type="entry name" value="TYROSINASE_2"/>
    <property type="match status" value="1"/>
</dbReference>
<feature type="domain" description="Apple" evidence="7">
    <location>
        <begin position="29"/>
        <end position="97"/>
    </location>
</feature>
<feature type="compositionally biased region" description="Low complexity" evidence="5">
    <location>
        <begin position="103"/>
        <end position="136"/>
    </location>
</feature>
<dbReference type="Gene3D" id="3.50.4.10">
    <property type="entry name" value="Hepatocyte Growth Factor"/>
    <property type="match status" value="1"/>
</dbReference>
<dbReference type="AlphaFoldDB" id="A0A024T9U4"/>
<organism evidence="8">
    <name type="scientific">Aphanomyces invadans</name>
    <dbReference type="NCBI Taxonomy" id="157072"/>
    <lineage>
        <taxon>Eukaryota</taxon>
        <taxon>Sar</taxon>
        <taxon>Stramenopiles</taxon>
        <taxon>Oomycota</taxon>
        <taxon>Saprolegniomycetes</taxon>
        <taxon>Saprolegniales</taxon>
        <taxon>Verrucalvaceae</taxon>
        <taxon>Aphanomyces</taxon>
    </lineage>
</organism>
<dbReference type="PANTHER" id="PTHR11474:SF126">
    <property type="entry name" value="TYROSINASE-LIKE PROTEIN TYR-1-RELATED"/>
    <property type="match status" value="1"/>
</dbReference>
<evidence type="ECO:0000256" key="1">
    <source>
        <dbReference type="ARBA" id="ARBA00022723"/>
    </source>
</evidence>
<dbReference type="OrthoDB" id="6132182at2759"/>
<proteinExistence type="predicted"/>
<keyword evidence="6" id="KW-0732">Signal</keyword>
<keyword evidence="4" id="KW-1015">Disulfide bond</keyword>
<keyword evidence="3" id="KW-0186">Copper</keyword>
<protein>
    <recommendedName>
        <fullName evidence="7">Apple domain-containing protein</fullName>
    </recommendedName>
</protein>
<accession>A0A024T9U4</accession>
<dbReference type="InterPro" id="IPR003609">
    <property type="entry name" value="Pan_app"/>
</dbReference>